<keyword evidence="2" id="KW-0560">Oxidoreductase</keyword>
<dbReference type="EMBL" id="CP061738">
    <property type="protein sequence ID" value="QOD37902.1"/>
    <property type="molecule type" value="Genomic_DNA"/>
</dbReference>
<gene>
    <name evidence="3" type="ORF">ID128_03505</name>
</gene>
<dbReference type="SUPFAM" id="SSF51735">
    <property type="entry name" value="NAD(P)-binding Rossmann-fold domains"/>
    <property type="match status" value="1"/>
</dbReference>
<sequence length="257" mass="28331">MNLAKEKEMGQLEGKVALITGASGEIGSAVAKRFVREGAYVILISRSIENLKPLYSEIEELEEFKEGSVKLIQLDLLDFENVKILPNMIESLKLSESGALDILVACTGILGKLNPVHDCELEELQNVMNTNFIANWYLLKNLDPVLKESNSGRVIFITSEATLSPSSYPYWVPYAASKAALEIMVKIYASETKHTKLCANAVYSEGPIDSEMYKQAFPGKDTSELVSPDKLTDRFVELASKDCSVSGQILPLSKSLE</sequence>
<dbReference type="AlphaFoldDB" id="A0A7L7YKW8"/>
<organism evidence="3 4">
    <name type="scientific">Candidatus Wolbachia massiliensis</name>
    <dbReference type="NCBI Taxonomy" id="1845000"/>
    <lineage>
        <taxon>Bacteria</taxon>
        <taxon>Pseudomonadati</taxon>
        <taxon>Pseudomonadota</taxon>
        <taxon>Alphaproteobacteria</taxon>
        <taxon>Rickettsiales</taxon>
        <taxon>Anaplasmataceae</taxon>
        <taxon>Wolbachieae</taxon>
        <taxon>Wolbachia</taxon>
    </lineage>
</organism>
<protein>
    <submittedName>
        <fullName evidence="3">SDR family oxidoreductase</fullName>
    </submittedName>
</protein>
<keyword evidence="4" id="KW-1185">Reference proteome</keyword>
<evidence type="ECO:0000256" key="2">
    <source>
        <dbReference type="ARBA" id="ARBA00023002"/>
    </source>
</evidence>
<evidence type="ECO:0000313" key="4">
    <source>
        <dbReference type="Proteomes" id="UP000516514"/>
    </source>
</evidence>
<dbReference type="InterPro" id="IPR002347">
    <property type="entry name" value="SDR_fam"/>
</dbReference>
<dbReference type="Gene3D" id="3.40.50.720">
    <property type="entry name" value="NAD(P)-binding Rossmann-like Domain"/>
    <property type="match status" value="1"/>
</dbReference>
<evidence type="ECO:0000256" key="1">
    <source>
        <dbReference type="ARBA" id="ARBA00006484"/>
    </source>
</evidence>
<dbReference type="KEGG" id="wms:ID128_03505"/>
<comment type="similarity">
    <text evidence="1">Belongs to the short-chain dehydrogenases/reductases (SDR) family.</text>
</comment>
<dbReference type="PANTHER" id="PTHR42901:SF1">
    <property type="entry name" value="ALCOHOL DEHYDROGENASE"/>
    <property type="match status" value="1"/>
</dbReference>
<dbReference type="CDD" id="cd05233">
    <property type="entry name" value="SDR_c"/>
    <property type="match status" value="1"/>
</dbReference>
<reference evidence="3 4" key="1">
    <citation type="submission" date="2020-09" db="EMBL/GenBank/DDBJ databases">
        <title>An Earliest Endosymbiont, Wolbachia massiliensis sp. nov., Strain PL13 From the Bed Bug (Cimex hemipterius), Type strain of a New supergroup T.</title>
        <authorList>
            <person name="Laidoudi Y."/>
            <person name="Levasseur A."/>
            <person name="Medkour H."/>
            <person name="Maaloum M."/>
            <person name="BenKhedher M."/>
            <person name="Sambou M."/>
            <person name="Bassene H."/>
            <person name="Davoust B."/>
            <person name="Fenollar F."/>
            <person name="Raoult D."/>
            <person name="Mediannikov O."/>
        </authorList>
    </citation>
    <scope>NUCLEOTIDE SEQUENCE [LARGE SCALE GENOMIC DNA]</scope>
    <source>
        <strain evidence="3 4">PL13</strain>
    </source>
</reference>
<dbReference type="PROSITE" id="PS00061">
    <property type="entry name" value="ADH_SHORT"/>
    <property type="match status" value="1"/>
</dbReference>
<dbReference type="RefSeq" id="WP_191110732.1">
    <property type="nucleotide sequence ID" value="NZ_CP061738.1"/>
</dbReference>
<name>A0A7L7YKW8_9RICK</name>
<dbReference type="GO" id="GO:0016491">
    <property type="term" value="F:oxidoreductase activity"/>
    <property type="evidence" value="ECO:0007669"/>
    <property type="project" value="UniProtKB-KW"/>
</dbReference>
<evidence type="ECO:0000313" key="3">
    <source>
        <dbReference type="EMBL" id="QOD37902.1"/>
    </source>
</evidence>
<accession>A0A7L7YKW8</accession>
<dbReference type="Pfam" id="PF00106">
    <property type="entry name" value="adh_short"/>
    <property type="match status" value="1"/>
</dbReference>
<dbReference type="PANTHER" id="PTHR42901">
    <property type="entry name" value="ALCOHOL DEHYDROGENASE"/>
    <property type="match status" value="1"/>
</dbReference>
<dbReference type="InterPro" id="IPR020904">
    <property type="entry name" value="Sc_DH/Rdtase_CS"/>
</dbReference>
<dbReference type="InterPro" id="IPR036291">
    <property type="entry name" value="NAD(P)-bd_dom_sf"/>
</dbReference>
<dbReference type="PRINTS" id="PR00081">
    <property type="entry name" value="GDHRDH"/>
</dbReference>
<dbReference type="Proteomes" id="UP000516514">
    <property type="component" value="Chromosome"/>
</dbReference>
<proteinExistence type="inferred from homology"/>